<evidence type="ECO:0000313" key="2">
    <source>
        <dbReference type="Proteomes" id="UP000250831"/>
    </source>
</evidence>
<organism evidence="1 2">
    <name type="scientific">Sphingobacterium athyrii</name>
    <dbReference type="NCBI Taxonomy" id="2152717"/>
    <lineage>
        <taxon>Bacteria</taxon>
        <taxon>Pseudomonadati</taxon>
        <taxon>Bacteroidota</taxon>
        <taxon>Sphingobacteriia</taxon>
        <taxon>Sphingobacteriales</taxon>
        <taxon>Sphingobacteriaceae</taxon>
        <taxon>Sphingobacterium</taxon>
    </lineage>
</organism>
<keyword evidence="2" id="KW-1185">Reference proteome</keyword>
<evidence type="ECO:0000313" key="1">
    <source>
        <dbReference type="EMBL" id="PUV26463.1"/>
    </source>
</evidence>
<name>A0A363P0R0_9SPHI</name>
<sequence>MFILSIVIFITSCKEKNEPLVACLDIYHPMVSNINYKDSNGKELIFADNPLYPAADIKIYKIDINDRETPLSFTVNKELKFISINLDKVENGTFYIQLKSNVQDKITYTAKIDANDPCKDYKLQEIKQNDIIGQYDQKNQIWILKK</sequence>
<protein>
    <submittedName>
        <fullName evidence="1">Uncharacterized protein</fullName>
    </submittedName>
</protein>
<dbReference type="AlphaFoldDB" id="A0A363P0R0"/>
<gene>
    <name evidence="1" type="ORF">DCO56_05850</name>
</gene>
<reference evidence="1 2" key="1">
    <citation type="submission" date="2018-04" db="EMBL/GenBank/DDBJ databases">
        <title>Sphingobacterium sp. M46 Genome.</title>
        <authorList>
            <person name="Cheng J."/>
            <person name="Li Y."/>
        </authorList>
    </citation>
    <scope>NUCLEOTIDE SEQUENCE [LARGE SCALE GENOMIC DNA]</scope>
    <source>
        <strain evidence="1 2">M46</strain>
    </source>
</reference>
<dbReference type="EMBL" id="QCXX01000001">
    <property type="protein sequence ID" value="PUV26463.1"/>
    <property type="molecule type" value="Genomic_DNA"/>
</dbReference>
<comment type="caution">
    <text evidence="1">The sequence shown here is derived from an EMBL/GenBank/DDBJ whole genome shotgun (WGS) entry which is preliminary data.</text>
</comment>
<proteinExistence type="predicted"/>
<dbReference type="Proteomes" id="UP000250831">
    <property type="component" value="Unassembled WGS sequence"/>
</dbReference>
<accession>A0A363P0R0</accession>